<dbReference type="OrthoDB" id="399230at2"/>
<dbReference type="PANTHER" id="PTHR33175">
    <property type="entry name" value="DNA-BINDING PROTEIN HU"/>
    <property type="match status" value="1"/>
</dbReference>
<proteinExistence type="inferred from homology"/>
<dbReference type="KEGG" id="mboh:CO229_02500"/>
<evidence type="ECO:0000256" key="2">
    <source>
        <dbReference type="ARBA" id="ARBA00023125"/>
    </source>
</evidence>
<dbReference type="AlphaFoldDB" id="A0A2D1JMM4"/>
<dbReference type="GO" id="GO:0005829">
    <property type="term" value="C:cytosol"/>
    <property type="evidence" value="ECO:0007669"/>
    <property type="project" value="TreeGrafter"/>
</dbReference>
<dbReference type="SMART" id="SM00411">
    <property type="entry name" value="BHL"/>
    <property type="match status" value="1"/>
</dbReference>
<keyword evidence="1" id="KW-0226">DNA condensation</keyword>
<reference evidence="4 5" key="1">
    <citation type="submission" date="2019-01" db="EMBL/GenBank/DDBJ databases">
        <authorList>
            <consortium name="Pathogen Informatics"/>
        </authorList>
    </citation>
    <scope>NUCLEOTIDE SEQUENCE [LARGE SCALE GENOMIC DNA]</scope>
    <source>
        <strain evidence="4 5">NCTC10118</strain>
    </source>
</reference>
<dbReference type="EMBL" id="LR214972">
    <property type="protein sequence ID" value="VEU63638.1"/>
    <property type="molecule type" value="Genomic_DNA"/>
</dbReference>
<accession>A0A2D1JMM4</accession>
<dbReference type="InterPro" id="IPR010992">
    <property type="entry name" value="IHF-like_DNA-bd_dom_sf"/>
</dbReference>
<dbReference type="RefSeq" id="WP_099309505.1">
    <property type="nucleotide sequence ID" value="NZ_AP018135.1"/>
</dbReference>
<dbReference type="GO" id="GO:0030527">
    <property type="term" value="F:structural constituent of chromatin"/>
    <property type="evidence" value="ECO:0007669"/>
    <property type="project" value="InterPro"/>
</dbReference>
<keyword evidence="2 4" id="KW-0238">DNA-binding</keyword>
<evidence type="ECO:0000313" key="5">
    <source>
        <dbReference type="Proteomes" id="UP000289952"/>
    </source>
</evidence>
<dbReference type="SUPFAM" id="SSF47729">
    <property type="entry name" value="IHF-like DNA-binding proteins"/>
    <property type="match status" value="1"/>
</dbReference>
<evidence type="ECO:0000256" key="1">
    <source>
        <dbReference type="ARBA" id="ARBA00023067"/>
    </source>
</evidence>
<dbReference type="Proteomes" id="UP000289952">
    <property type="component" value="Chromosome"/>
</dbReference>
<gene>
    <name evidence="4" type="ORF">NCTC10118_00687</name>
</gene>
<organism evidence="4 5">
    <name type="scientific">Mycoplasmopsis bovirhinis</name>
    <dbReference type="NCBI Taxonomy" id="29553"/>
    <lineage>
        <taxon>Bacteria</taxon>
        <taxon>Bacillati</taxon>
        <taxon>Mycoplasmatota</taxon>
        <taxon>Mycoplasmoidales</taxon>
        <taxon>Metamycoplasmataceae</taxon>
        <taxon>Mycoplasmopsis</taxon>
    </lineage>
</organism>
<keyword evidence="5" id="KW-1185">Reference proteome</keyword>
<evidence type="ECO:0000256" key="3">
    <source>
        <dbReference type="RuleBase" id="RU003939"/>
    </source>
</evidence>
<protein>
    <submittedName>
        <fullName evidence="4">DNA-binding protein HU</fullName>
    </submittedName>
</protein>
<dbReference type="Gene3D" id="4.10.520.10">
    <property type="entry name" value="IHF-like DNA-binding proteins"/>
    <property type="match status" value="1"/>
</dbReference>
<dbReference type="InterPro" id="IPR000119">
    <property type="entry name" value="Hist_DNA-bd"/>
</dbReference>
<evidence type="ECO:0000313" key="4">
    <source>
        <dbReference type="EMBL" id="VEU63638.1"/>
    </source>
</evidence>
<dbReference type="GO" id="GO:0003677">
    <property type="term" value="F:DNA binding"/>
    <property type="evidence" value="ECO:0007669"/>
    <property type="project" value="UniProtKB-KW"/>
</dbReference>
<dbReference type="CDD" id="cd00591">
    <property type="entry name" value="HU_IHF"/>
    <property type="match status" value="1"/>
</dbReference>
<dbReference type="PANTHER" id="PTHR33175:SF3">
    <property type="entry name" value="DNA-BINDING PROTEIN HU-BETA"/>
    <property type="match status" value="1"/>
</dbReference>
<sequence length="96" mass="11243">MTKKEFVALVAERVEESLNLTPKQVDALLDEMLFVLKEQLLAEDSVRLADFGIFSTVVKPQRTITNRFTKEEQIVPRKRVVKYKPSKYLRDLIDFK</sequence>
<dbReference type="GO" id="GO:0030261">
    <property type="term" value="P:chromosome condensation"/>
    <property type="evidence" value="ECO:0007669"/>
    <property type="project" value="UniProtKB-KW"/>
</dbReference>
<dbReference type="Pfam" id="PF00216">
    <property type="entry name" value="Bac_DNA_binding"/>
    <property type="match status" value="1"/>
</dbReference>
<comment type="similarity">
    <text evidence="3">Belongs to the bacterial histone-like protein family.</text>
</comment>
<name>A0A2D1JMM4_9BACT</name>